<protein>
    <submittedName>
        <fullName evidence="2">Uncharacterized protein</fullName>
    </submittedName>
</protein>
<reference evidence="2" key="1">
    <citation type="submission" date="2021-04" db="EMBL/GenBank/DDBJ databases">
        <title>Genome based classification of Actinospica acidithermotolerans sp. nov., an actinobacterium isolated from an Indonesian hot spring.</title>
        <authorList>
            <person name="Kusuma A.B."/>
            <person name="Putra K.E."/>
            <person name="Nafisah S."/>
            <person name="Loh J."/>
            <person name="Nouioui I."/>
            <person name="Goodfellow M."/>
        </authorList>
    </citation>
    <scope>NUCLEOTIDE SEQUENCE</scope>
    <source>
        <strain evidence="2">DSM 45618</strain>
    </source>
</reference>
<gene>
    <name evidence="2" type="ORF">KGA66_24250</name>
</gene>
<dbReference type="RefSeq" id="WP_211470997.1">
    <property type="nucleotide sequence ID" value="NZ_JAGSXH010000126.1"/>
</dbReference>
<dbReference type="AlphaFoldDB" id="A0A8J7WUS8"/>
<dbReference type="EMBL" id="JAGSXH010000126">
    <property type="protein sequence ID" value="MBS2966180.1"/>
    <property type="molecule type" value="Genomic_DNA"/>
</dbReference>
<evidence type="ECO:0000256" key="1">
    <source>
        <dbReference type="SAM" id="MobiDB-lite"/>
    </source>
</evidence>
<proteinExistence type="predicted"/>
<comment type="caution">
    <text evidence="2">The sequence shown here is derived from an EMBL/GenBank/DDBJ whole genome shotgun (WGS) entry which is preliminary data.</text>
</comment>
<keyword evidence="3" id="KW-1185">Reference proteome</keyword>
<sequence length="118" mass="12838">MQTVPDPGSDLDIVPSTNEPGAQQMTDTGTLSSQSAEHAIVQRLFRASMDVHSALSLVNEERTAVLLRQAISHLDDSIKQVQSNTLARSRPEPRRLPASMPNRHPPHTPLETSGTATH</sequence>
<feature type="compositionally biased region" description="Polar residues" evidence="1">
    <location>
        <begin position="15"/>
        <end position="34"/>
    </location>
</feature>
<dbReference type="Proteomes" id="UP000677913">
    <property type="component" value="Unassembled WGS sequence"/>
</dbReference>
<feature type="region of interest" description="Disordered" evidence="1">
    <location>
        <begin position="81"/>
        <end position="118"/>
    </location>
</feature>
<accession>A0A8J7WUS8</accession>
<evidence type="ECO:0000313" key="2">
    <source>
        <dbReference type="EMBL" id="MBS2966180.1"/>
    </source>
</evidence>
<evidence type="ECO:0000313" key="3">
    <source>
        <dbReference type="Proteomes" id="UP000677913"/>
    </source>
</evidence>
<feature type="region of interest" description="Disordered" evidence="1">
    <location>
        <begin position="1"/>
        <end position="34"/>
    </location>
</feature>
<organism evidence="2 3">
    <name type="scientific">Actinocrinis puniceicyclus</name>
    <dbReference type="NCBI Taxonomy" id="977794"/>
    <lineage>
        <taxon>Bacteria</taxon>
        <taxon>Bacillati</taxon>
        <taxon>Actinomycetota</taxon>
        <taxon>Actinomycetes</taxon>
        <taxon>Catenulisporales</taxon>
        <taxon>Actinospicaceae</taxon>
        <taxon>Actinocrinis</taxon>
    </lineage>
</organism>
<name>A0A8J7WUS8_9ACTN</name>